<reference evidence="5" key="1">
    <citation type="submission" date="2024-06" db="EMBL/GenBank/DDBJ databases">
        <title>Genome sequence of Vogesella sp. MAHUQ-64.</title>
        <authorList>
            <person name="Huq M.A."/>
        </authorList>
    </citation>
    <scope>NUCLEOTIDE SEQUENCE</scope>
    <source>
        <strain evidence="5">MAHUQ-64</strain>
    </source>
</reference>
<evidence type="ECO:0000259" key="4">
    <source>
        <dbReference type="PROSITE" id="PS01124"/>
    </source>
</evidence>
<dbReference type="RefSeq" id="WP_349582279.1">
    <property type="nucleotide sequence ID" value="NZ_JBEFLD010000001.1"/>
</dbReference>
<dbReference type="InterPro" id="IPR050204">
    <property type="entry name" value="AraC_XylS_family_regulators"/>
</dbReference>
<dbReference type="Proteomes" id="UP001433638">
    <property type="component" value="Unassembled WGS sequence"/>
</dbReference>
<evidence type="ECO:0000313" key="6">
    <source>
        <dbReference type="Proteomes" id="UP001433638"/>
    </source>
</evidence>
<feature type="domain" description="HTH araC/xylS-type" evidence="4">
    <location>
        <begin position="220"/>
        <end position="321"/>
    </location>
</feature>
<organism evidence="5 6">
    <name type="scientific">Vogesella oryzagri</name>
    <dbReference type="NCBI Taxonomy" id="3160864"/>
    <lineage>
        <taxon>Bacteria</taxon>
        <taxon>Pseudomonadati</taxon>
        <taxon>Pseudomonadota</taxon>
        <taxon>Betaproteobacteria</taxon>
        <taxon>Neisseriales</taxon>
        <taxon>Chromobacteriaceae</taxon>
        <taxon>Vogesella</taxon>
    </lineage>
</organism>
<dbReference type="PROSITE" id="PS01124">
    <property type="entry name" value="HTH_ARAC_FAMILY_2"/>
    <property type="match status" value="1"/>
</dbReference>
<dbReference type="PANTHER" id="PTHR46796:SF12">
    <property type="entry name" value="HTH-TYPE DNA-BINDING TRANSCRIPTIONAL ACTIVATOR EUTR"/>
    <property type="match status" value="1"/>
</dbReference>
<sequence>MQNSNVLQASVSASFCVSSNVEDQARSFSGWGLSYTQISDGIFRGSSAMSAAGGMSFLVEDLNKKILQRGTVPKNRLAIGIPLELEGHSRMCGEQSTRDALHVFSCYSEFEFLSPERHIVANVEFDIPSLSSDLTQQLGQALHAKLLSPVVLLTADAAENIRQLLRQALGSIQAGEVLFPEQHKERLSLLERNVLYGIMEAVADFPDLTSERLPKPNKGWDLVKRVQQLLQNPDSCVLSISELCIELNLSRRTIQYAFENAIGTNPAKYLRAVRLNHVRHDLMSGLSVTDAAIRWGFLHLGAFAHDYRVFFGELPSATAKRYGYAKTLMAHHPAD</sequence>
<evidence type="ECO:0000256" key="1">
    <source>
        <dbReference type="ARBA" id="ARBA00023015"/>
    </source>
</evidence>
<keyword evidence="1" id="KW-0805">Transcription regulation</keyword>
<protein>
    <submittedName>
        <fullName evidence="5">Helix-turn-helix domain-containing protein</fullName>
    </submittedName>
</protein>
<dbReference type="PANTHER" id="PTHR46796">
    <property type="entry name" value="HTH-TYPE TRANSCRIPTIONAL ACTIVATOR RHAS-RELATED"/>
    <property type="match status" value="1"/>
</dbReference>
<name>A0ABV1M235_9NEIS</name>
<dbReference type="EMBL" id="JBEFLD010000001">
    <property type="protein sequence ID" value="MEQ6289004.1"/>
    <property type="molecule type" value="Genomic_DNA"/>
</dbReference>
<evidence type="ECO:0000313" key="5">
    <source>
        <dbReference type="EMBL" id="MEQ6289004.1"/>
    </source>
</evidence>
<keyword evidence="6" id="KW-1185">Reference proteome</keyword>
<keyword evidence="2" id="KW-0238">DNA-binding</keyword>
<evidence type="ECO:0000256" key="3">
    <source>
        <dbReference type="ARBA" id="ARBA00023163"/>
    </source>
</evidence>
<evidence type="ECO:0000256" key="2">
    <source>
        <dbReference type="ARBA" id="ARBA00023125"/>
    </source>
</evidence>
<comment type="caution">
    <text evidence="5">The sequence shown here is derived from an EMBL/GenBank/DDBJ whole genome shotgun (WGS) entry which is preliminary data.</text>
</comment>
<dbReference type="InterPro" id="IPR018060">
    <property type="entry name" value="HTH_AraC"/>
</dbReference>
<dbReference type="Pfam" id="PF12833">
    <property type="entry name" value="HTH_18"/>
    <property type="match status" value="1"/>
</dbReference>
<proteinExistence type="predicted"/>
<keyword evidence="3" id="KW-0804">Transcription</keyword>
<accession>A0ABV1M235</accession>
<dbReference type="Gene3D" id="1.10.10.60">
    <property type="entry name" value="Homeodomain-like"/>
    <property type="match status" value="1"/>
</dbReference>
<gene>
    <name evidence="5" type="ORF">ABNW52_00030</name>
</gene>
<dbReference type="SMART" id="SM00342">
    <property type="entry name" value="HTH_ARAC"/>
    <property type="match status" value="1"/>
</dbReference>